<feature type="compositionally biased region" description="Polar residues" evidence="1">
    <location>
        <begin position="1"/>
        <end position="13"/>
    </location>
</feature>
<dbReference type="EMBL" id="ASGP02000002">
    <property type="protein sequence ID" value="KAH9522454.1"/>
    <property type="molecule type" value="Genomic_DNA"/>
</dbReference>
<comment type="caution">
    <text evidence="2">The sequence shown here is derived from an EMBL/GenBank/DDBJ whole genome shotgun (WGS) entry which is preliminary data.</text>
</comment>
<dbReference type="AlphaFoldDB" id="A0A922I5A5"/>
<feature type="region of interest" description="Disordered" evidence="1">
    <location>
        <begin position="1"/>
        <end position="38"/>
    </location>
</feature>
<organism evidence="2 3">
    <name type="scientific">Dermatophagoides farinae</name>
    <name type="common">American house dust mite</name>
    <dbReference type="NCBI Taxonomy" id="6954"/>
    <lineage>
        <taxon>Eukaryota</taxon>
        <taxon>Metazoa</taxon>
        <taxon>Ecdysozoa</taxon>
        <taxon>Arthropoda</taxon>
        <taxon>Chelicerata</taxon>
        <taxon>Arachnida</taxon>
        <taxon>Acari</taxon>
        <taxon>Acariformes</taxon>
        <taxon>Sarcoptiformes</taxon>
        <taxon>Astigmata</taxon>
        <taxon>Psoroptidia</taxon>
        <taxon>Analgoidea</taxon>
        <taxon>Pyroglyphidae</taxon>
        <taxon>Dermatophagoidinae</taxon>
        <taxon>Dermatophagoides</taxon>
    </lineage>
</organism>
<keyword evidence="3" id="KW-1185">Reference proteome</keyword>
<reference evidence="2" key="1">
    <citation type="submission" date="2013-05" db="EMBL/GenBank/DDBJ databases">
        <authorList>
            <person name="Yim A.K.Y."/>
            <person name="Chan T.F."/>
            <person name="Ji K.M."/>
            <person name="Liu X.Y."/>
            <person name="Zhou J.W."/>
            <person name="Li R.Q."/>
            <person name="Yang K.Y."/>
            <person name="Li J."/>
            <person name="Li M."/>
            <person name="Law P.T.W."/>
            <person name="Wu Y.L."/>
            <person name="Cai Z.L."/>
            <person name="Qin H."/>
            <person name="Bao Y."/>
            <person name="Leung R.K.K."/>
            <person name="Ng P.K.S."/>
            <person name="Zou J."/>
            <person name="Zhong X.J."/>
            <person name="Ran P.X."/>
            <person name="Zhong N.S."/>
            <person name="Liu Z.G."/>
            <person name="Tsui S.K.W."/>
        </authorList>
    </citation>
    <scope>NUCLEOTIDE SEQUENCE</scope>
    <source>
        <strain evidence="2">Derf</strain>
        <tissue evidence="2">Whole organism</tissue>
    </source>
</reference>
<gene>
    <name evidence="2" type="ORF">DERF_006023</name>
</gene>
<evidence type="ECO:0000313" key="3">
    <source>
        <dbReference type="Proteomes" id="UP000790347"/>
    </source>
</evidence>
<feature type="compositionally biased region" description="Low complexity" evidence="1">
    <location>
        <begin position="14"/>
        <end position="30"/>
    </location>
</feature>
<dbReference type="Proteomes" id="UP000790347">
    <property type="component" value="Unassembled WGS sequence"/>
</dbReference>
<evidence type="ECO:0000313" key="2">
    <source>
        <dbReference type="EMBL" id="KAH9522454.1"/>
    </source>
</evidence>
<evidence type="ECO:0000256" key="1">
    <source>
        <dbReference type="SAM" id="MobiDB-lite"/>
    </source>
</evidence>
<protein>
    <submittedName>
        <fullName evidence="2">Uncharacterized protein</fullName>
    </submittedName>
</protein>
<accession>A0A922I5A5</accession>
<name>A0A922I5A5_DERFA</name>
<proteinExistence type="predicted"/>
<reference evidence="2" key="2">
    <citation type="journal article" date="2022" name="Res Sq">
        <title>Comparative Genomics Reveals Insights into the Divergent Evolution of Astigmatic Mites and Household Pest Adaptations.</title>
        <authorList>
            <person name="Xiong Q."/>
            <person name="Wan A.T.-Y."/>
            <person name="Liu X.-Y."/>
            <person name="Fung C.S.-H."/>
            <person name="Xiao X."/>
            <person name="Malainual N."/>
            <person name="Hou J."/>
            <person name="Wang L."/>
            <person name="Wang M."/>
            <person name="Yang K."/>
            <person name="Cui Y."/>
            <person name="Leung E."/>
            <person name="Nong W."/>
            <person name="Shin S.-K."/>
            <person name="Au S."/>
            <person name="Jeong K.Y."/>
            <person name="Chew F.T."/>
            <person name="Hui J."/>
            <person name="Leung T.F."/>
            <person name="Tungtrongchitr A."/>
            <person name="Zhong N."/>
            <person name="Liu Z."/>
            <person name="Tsui S."/>
        </authorList>
    </citation>
    <scope>NUCLEOTIDE SEQUENCE</scope>
    <source>
        <strain evidence="2">Derf</strain>
        <tissue evidence="2">Whole organism</tissue>
    </source>
</reference>
<sequence>MVFNLTPSYMSHVSSSSSSATTTTTTTTSSLKKKKNRDQYRIAHMNNRVFHTSKKTGKENKTKHRSCAIYLSYLSSVMKNQPSLLLLSSSSSFN</sequence>